<dbReference type="Proteomes" id="UP000553209">
    <property type="component" value="Unassembled WGS sequence"/>
</dbReference>
<comment type="subcellular location">
    <subcellularLocation>
        <location evidence="1">Cell membrane</location>
        <topology evidence="1">Multi-pass membrane protein</topology>
    </subcellularLocation>
</comment>
<evidence type="ECO:0000313" key="9">
    <source>
        <dbReference type="EMBL" id="NKY99404.1"/>
    </source>
</evidence>
<evidence type="ECO:0000256" key="7">
    <source>
        <dbReference type="SAM" id="Phobius"/>
    </source>
</evidence>
<dbReference type="EMBL" id="JAAXPG010000015">
    <property type="protein sequence ID" value="NKY99404.1"/>
    <property type="molecule type" value="Genomic_DNA"/>
</dbReference>
<feature type="transmembrane region" description="Helical" evidence="7">
    <location>
        <begin position="360"/>
        <end position="380"/>
    </location>
</feature>
<keyword evidence="6 7" id="KW-0472">Membrane</keyword>
<name>A0A7X6ME56_9ACTN</name>
<dbReference type="AlphaFoldDB" id="A0A7X6ME56"/>
<dbReference type="Gene3D" id="1.20.1720.10">
    <property type="entry name" value="Multidrug resistance protein D"/>
    <property type="match status" value="2"/>
</dbReference>
<feature type="transmembrane region" description="Helical" evidence="7">
    <location>
        <begin position="50"/>
        <end position="70"/>
    </location>
</feature>
<feature type="transmembrane region" description="Helical" evidence="7">
    <location>
        <begin position="203"/>
        <end position="222"/>
    </location>
</feature>
<feature type="transmembrane region" description="Helical" evidence="7">
    <location>
        <begin position="481"/>
        <end position="502"/>
    </location>
</feature>
<dbReference type="PANTHER" id="PTHR42718:SF47">
    <property type="entry name" value="METHYL VIOLOGEN RESISTANCE PROTEIN SMVA"/>
    <property type="match status" value="1"/>
</dbReference>
<dbReference type="GO" id="GO:0022857">
    <property type="term" value="F:transmembrane transporter activity"/>
    <property type="evidence" value="ECO:0007669"/>
    <property type="project" value="InterPro"/>
</dbReference>
<feature type="transmembrane region" description="Helical" evidence="7">
    <location>
        <begin position="108"/>
        <end position="129"/>
    </location>
</feature>
<evidence type="ECO:0000259" key="8">
    <source>
        <dbReference type="PROSITE" id="PS50850"/>
    </source>
</evidence>
<keyword evidence="4 7" id="KW-0812">Transmembrane</keyword>
<dbReference type="InterPro" id="IPR036259">
    <property type="entry name" value="MFS_trans_sf"/>
</dbReference>
<sequence>MTIQAPHRRATWREWLGLSILTLPVFMMANDVSVLYLALPRIGADLLPSAAQSLWILHVGELLGAGLVLTMGRLGDRVGRRLLLLTGLAVYAAASAAAAFAPGPVTLIAARAVLGASVAVISPSALALLRQMFPGARQFATAVALYLSAFSVGMALGPPLGGLLLEFLWWGSVFLVNVPVALFALVTLPFLLPEFRDPGARRLDPASVLLSTAALVLAVFGLQEVVSRGPEPPLLAAVAGGLALGWLFWRRQRRLDDPLLPPGLFSERGFGAAVSLTLLMLLVAGGPNLFGVQFLQSALEVSPGLVGLLLVLPAVAGLVGTMLTPLLLRWATAGQVLALSMPVALVGLVTMAASAGPGSLWGLVTGTVLLSLGGGPAMTLGSQVALSSAPRERTATASAVVDVASGMGQTLSLALLGGLGLAVYRGALEGSVPAGVPADAAGTAGEGVGAAAAVAGDLGGAAGAALREAAGTALGTALQTASVVGAVVLACTIVVVSVRLWWYRPD</sequence>
<evidence type="ECO:0000313" key="10">
    <source>
        <dbReference type="Proteomes" id="UP000553209"/>
    </source>
</evidence>
<feature type="transmembrane region" description="Helical" evidence="7">
    <location>
        <begin position="400"/>
        <end position="424"/>
    </location>
</feature>
<feature type="transmembrane region" description="Helical" evidence="7">
    <location>
        <begin position="234"/>
        <end position="249"/>
    </location>
</feature>
<evidence type="ECO:0000256" key="2">
    <source>
        <dbReference type="ARBA" id="ARBA00022448"/>
    </source>
</evidence>
<organism evidence="9 10">
    <name type="scientific">Nocardiopsis alborubida</name>
    <dbReference type="NCBI Taxonomy" id="146802"/>
    <lineage>
        <taxon>Bacteria</taxon>
        <taxon>Bacillati</taxon>
        <taxon>Actinomycetota</taxon>
        <taxon>Actinomycetes</taxon>
        <taxon>Streptosporangiales</taxon>
        <taxon>Nocardiopsidaceae</taxon>
        <taxon>Nocardiopsis</taxon>
    </lineage>
</organism>
<evidence type="ECO:0000256" key="3">
    <source>
        <dbReference type="ARBA" id="ARBA00022475"/>
    </source>
</evidence>
<reference evidence="9 10" key="1">
    <citation type="submission" date="2020-04" db="EMBL/GenBank/DDBJ databases">
        <title>MicrobeNet Type strains.</title>
        <authorList>
            <person name="Nicholson A.C."/>
        </authorList>
    </citation>
    <scope>NUCLEOTIDE SEQUENCE [LARGE SCALE GENOMIC DNA]</scope>
    <source>
        <strain evidence="9 10">ATCC 23612</strain>
    </source>
</reference>
<evidence type="ECO:0000256" key="5">
    <source>
        <dbReference type="ARBA" id="ARBA00022989"/>
    </source>
</evidence>
<feature type="transmembrane region" description="Helical" evidence="7">
    <location>
        <begin position="336"/>
        <end position="354"/>
    </location>
</feature>
<protein>
    <submittedName>
        <fullName evidence="9">MFS transporter</fullName>
    </submittedName>
</protein>
<feature type="transmembrane region" description="Helical" evidence="7">
    <location>
        <begin position="270"/>
        <end position="292"/>
    </location>
</feature>
<keyword evidence="10" id="KW-1185">Reference proteome</keyword>
<proteinExistence type="predicted"/>
<dbReference type="InterPro" id="IPR020846">
    <property type="entry name" value="MFS_dom"/>
</dbReference>
<dbReference type="GO" id="GO:0005886">
    <property type="term" value="C:plasma membrane"/>
    <property type="evidence" value="ECO:0007669"/>
    <property type="project" value="UniProtKB-SubCell"/>
</dbReference>
<feature type="transmembrane region" description="Helical" evidence="7">
    <location>
        <begin position="304"/>
        <end position="324"/>
    </location>
</feature>
<evidence type="ECO:0000256" key="6">
    <source>
        <dbReference type="ARBA" id="ARBA00023136"/>
    </source>
</evidence>
<dbReference type="InterPro" id="IPR011701">
    <property type="entry name" value="MFS"/>
</dbReference>
<dbReference type="SUPFAM" id="SSF103473">
    <property type="entry name" value="MFS general substrate transporter"/>
    <property type="match status" value="1"/>
</dbReference>
<feature type="transmembrane region" description="Helical" evidence="7">
    <location>
        <begin position="141"/>
        <end position="161"/>
    </location>
</feature>
<feature type="transmembrane region" description="Helical" evidence="7">
    <location>
        <begin position="15"/>
        <end position="38"/>
    </location>
</feature>
<gene>
    <name evidence="9" type="ORF">HGB44_17280</name>
</gene>
<evidence type="ECO:0000256" key="1">
    <source>
        <dbReference type="ARBA" id="ARBA00004651"/>
    </source>
</evidence>
<accession>A0A7X6ME56</accession>
<dbReference type="PROSITE" id="PS50850">
    <property type="entry name" value="MFS"/>
    <property type="match status" value="1"/>
</dbReference>
<dbReference type="Pfam" id="PF07690">
    <property type="entry name" value="MFS_1"/>
    <property type="match status" value="1"/>
</dbReference>
<feature type="domain" description="Major facilitator superfamily (MFS) profile" evidence="8">
    <location>
        <begin position="17"/>
        <end position="506"/>
    </location>
</feature>
<feature type="transmembrane region" description="Helical" evidence="7">
    <location>
        <begin position="167"/>
        <end position="191"/>
    </location>
</feature>
<dbReference type="PANTHER" id="PTHR42718">
    <property type="entry name" value="MAJOR FACILITATOR SUPERFAMILY MULTIDRUG TRANSPORTER MFSC"/>
    <property type="match status" value="1"/>
</dbReference>
<dbReference type="RefSeq" id="WP_061079024.1">
    <property type="nucleotide sequence ID" value="NZ_JAAXPG010000015.1"/>
</dbReference>
<keyword evidence="3" id="KW-1003">Cell membrane</keyword>
<keyword evidence="2" id="KW-0813">Transport</keyword>
<feature type="transmembrane region" description="Helical" evidence="7">
    <location>
        <begin position="82"/>
        <end position="102"/>
    </location>
</feature>
<keyword evidence="5 7" id="KW-1133">Transmembrane helix</keyword>
<evidence type="ECO:0000256" key="4">
    <source>
        <dbReference type="ARBA" id="ARBA00022692"/>
    </source>
</evidence>
<comment type="caution">
    <text evidence="9">The sequence shown here is derived from an EMBL/GenBank/DDBJ whole genome shotgun (WGS) entry which is preliminary data.</text>
</comment>